<evidence type="ECO:0000313" key="8">
    <source>
        <dbReference type="EMBL" id="KDQ08492.1"/>
    </source>
</evidence>
<proteinExistence type="predicted"/>
<feature type="transmembrane region" description="Helical" evidence="6">
    <location>
        <begin position="76"/>
        <end position="96"/>
    </location>
</feature>
<evidence type="ECO:0000256" key="6">
    <source>
        <dbReference type="SAM" id="Phobius"/>
    </source>
</evidence>
<evidence type="ECO:0000256" key="5">
    <source>
        <dbReference type="SAM" id="MobiDB-lite"/>
    </source>
</evidence>
<dbReference type="InterPro" id="IPR036259">
    <property type="entry name" value="MFS_trans_sf"/>
</dbReference>
<keyword evidence="9" id="KW-1185">Reference proteome</keyword>
<dbReference type="GO" id="GO:0022857">
    <property type="term" value="F:transmembrane transporter activity"/>
    <property type="evidence" value="ECO:0007669"/>
    <property type="project" value="InterPro"/>
</dbReference>
<dbReference type="InParanoid" id="A0A067M9E9"/>
<dbReference type="SUPFAM" id="SSF103473">
    <property type="entry name" value="MFS general substrate transporter"/>
    <property type="match status" value="1"/>
</dbReference>
<dbReference type="AlphaFoldDB" id="A0A067M9E9"/>
<organism evidence="8 9">
    <name type="scientific">Botryobasidium botryosum (strain FD-172 SS1)</name>
    <dbReference type="NCBI Taxonomy" id="930990"/>
    <lineage>
        <taxon>Eukaryota</taxon>
        <taxon>Fungi</taxon>
        <taxon>Dikarya</taxon>
        <taxon>Basidiomycota</taxon>
        <taxon>Agaricomycotina</taxon>
        <taxon>Agaricomycetes</taxon>
        <taxon>Cantharellales</taxon>
        <taxon>Botryobasidiaceae</taxon>
        <taxon>Botryobasidium</taxon>
    </lineage>
</organism>
<dbReference type="Pfam" id="PF07690">
    <property type="entry name" value="MFS_1"/>
    <property type="match status" value="1"/>
</dbReference>
<keyword evidence="2 6" id="KW-0812">Transmembrane</keyword>
<keyword evidence="4 6" id="KW-0472">Membrane</keyword>
<feature type="transmembrane region" description="Helical" evidence="6">
    <location>
        <begin position="370"/>
        <end position="390"/>
    </location>
</feature>
<dbReference type="EMBL" id="KL198090">
    <property type="protein sequence ID" value="KDQ08492.1"/>
    <property type="molecule type" value="Genomic_DNA"/>
</dbReference>
<feature type="transmembrane region" description="Helical" evidence="6">
    <location>
        <begin position="50"/>
        <end position="69"/>
    </location>
</feature>
<comment type="subcellular location">
    <subcellularLocation>
        <location evidence="1">Membrane</location>
        <topology evidence="1">Multi-pass membrane protein</topology>
    </subcellularLocation>
</comment>
<dbReference type="InterPro" id="IPR011701">
    <property type="entry name" value="MFS"/>
</dbReference>
<feature type="transmembrane region" description="Helical" evidence="6">
    <location>
        <begin position="396"/>
        <end position="415"/>
    </location>
</feature>
<dbReference type="HOGENOM" id="CLU_000960_26_0_1"/>
<reference evidence="9" key="1">
    <citation type="journal article" date="2014" name="Proc. Natl. Acad. Sci. U.S.A.">
        <title>Extensive sampling of basidiomycete genomes demonstrates inadequacy of the white-rot/brown-rot paradigm for wood decay fungi.</title>
        <authorList>
            <person name="Riley R."/>
            <person name="Salamov A.A."/>
            <person name="Brown D.W."/>
            <person name="Nagy L.G."/>
            <person name="Floudas D."/>
            <person name="Held B.W."/>
            <person name="Levasseur A."/>
            <person name="Lombard V."/>
            <person name="Morin E."/>
            <person name="Otillar R."/>
            <person name="Lindquist E.A."/>
            <person name="Sun H."/>
            <person name="LaButti K.M."/>
            <person name="Schmutz J."/>
            <person name="Jabbour D."/>
            <person name="Luo H."/>
            <person name="Baker S.E."/>
            <person name="Pisabarro A.G."/>
            <person name="Walton J.D."/>
            <person name="Blanchette R.A."/>
            <person name="Henrissat B."/>
            <person name="Martin F."/>
            <person name="Cullen D."/>
            <person name="Hibbett D.S."/>
            <person name="Grigoriev I.V."/>
        </authorList>
    </citation>
    <scope>NUCLEOTIDE SEQUENCE [LARGE SCALE GENOMIC DNA]</scope>
    <source>
        <strain evidence="9">FD-172 SS1</strain>
    </source>
</reference>
<dbReference type="PANTHER" id="PTHR23501:SF39">
    <property type="entry name" value="MULTIDRUG TRANSPORTER, PUTATIVE (AFU_ORTHOLOGUE AFUA_1G05010)-RELATED"/>
    <property type="match status" value="1"/>
</dbReference>
<dbReference type="InterPro" id="IPR020846">
    <property type="entry name" value="MFS_dom"/>
</dbReference>
<evidence type="ECO:0000256" key="3">
    <source>
        <dbReference type="ARBA" id="ARBA00022989"/>
    </source>
</evidence>
<feature type="transmembrane region" description="Helical" evidence="6">
    <location>
        <begin position="341"/>
        <end position="363"/>
    </location>
</feature>
<feature type="region of interest" description="Disordered" evidence="5">
    <location>
        <begin position="572"/>
        <end position="599"/>
    </location>
</feature>
<dbReference type="PROSITE" id="PS50850">
    <property type="entry name" value="MFS"/>
    <property type="match status" value="1"/>
</dbReference>
<feature type="transmembrane region" description="Helical" evidence="6">
    <location>
        <begin position="251"/>
        <end position="271"/>
    </location>
</feature>
<feature type="transmembrane region" description="Helical" evidence="6">
    <location>
        <begin position="509"/>
        <end position="531"/>
    </location>
</feature>
<evidence type="ECO:0000259" key="7">
    <source>
        <dbReference type="PROSITE" id="PS50850"/>
    </source>
</evidence>
<gene>
    <name evidence="8" type="ORF">BOTBODRAFT_138939</name>
</gene>
<dbReference type="Gene3D" id="1.20.1250.20">
    <property type="entry name" value="MFS general substrate transporter like domains"/>
    <property type="match status" value="1"/>
</dbReference>
<evidence type="ECO:0000256" key="2">
    <source>
        <dbReference type="ARBA" id="ARBA00022692"/>
    </source>
</evidence>
<dbReference type="PANTHER" id="PTHR23501">
    <property type="entry name" value="MAJOR FACILITATOR SUPERFAMILY"/>
    <property type="match status" value="1"/>
</dbReference>
<feature type="transmembrane region" description="Helical" evidence="6">
    <location>
        <begin position="164"/>
        <end position="184"/>
    </location>
</feature>
<name>A0A067M9E9_BOTB1</name>
<feature type="transmembrane region" description="Helical" evidence="6">
    <location>
        <begin position="135"/>
        <end position="158"/>
    </location>
</feature>
<sequence>MSSTSWKQRGKLIVALLIPVFLETLDYTVVATAQPQVASAFNSLDLQSWIGTSYVLTSTVFLPIYASIADVFGRHWAAQLSLLFFLIGSALCTGAQNMPMLLAGRGISGVGAAGMLTVTRIILSDSTSLDDNNWQTAMLVILYAVGYTTGPIIGGALTSVNWRWIFAINLPCTVVASILILLLLRKTIKKAQPPRRLQLSGQVDSTYTESYVQKINRIDWLGASLFIASGILILLGLNWGSTSKWNSAKVIVSFVIGGLLMLAFVAWEYLLELYEQARCTPPKALATTEAMIPLVLFRNYDVVATCFASLASGMLMFGCFYFLSIYFIIVAGFSPTKSGSQLLYFSPGLGGGVLISTQMIRLFRQPKYPIILGGILQCVGVGLLSMGLQANNHGQINGFLALCGVSVGLCFGPLAMHARFCQPEDRVAIVVTLNLFFRTAGGTIGLAQLAAVLNSKVTSYIHNLAASGTLSPAIVSQLSLAGGSLDSVNTISSLSPDILVYVRDAFQYAVRWAFISLIPWCGISFFLVLFLSKIPDTDVAREGDRDAIVEKKMSPSIAPSADDRDIEAGPAAARVHAAASGNEDAAPRPQRPKRAPPRFKGPINMLIYGIQLLVDRIRAH</sequence>
<feature type="domain" description="Major facilitator superfamily (MFS) profile" evidence="7">
    <location>
        <begin position="12"/>
        <end position="536"/>
    </location>
</feature>
<protein>
    <recommendedName>
        <fullName evidence="7">Major facilitator superfamily (MFS) profile domain-containing protein</fullName>
    </recommendedName>
</protein>
<keyword evidence="3 6" id="KW-1133">Transmembrane helix</keyword>
<dbReference type="GO" id="GO:0005886">
    <property type="term" value="C:plasma membrane"/>
    <property type="evidence" value="ECO:0007669"/>
    <property type="project" value="TreeGrafter"/>
</dbReference>
<feature type="transmembrane region" description="Helical" evidence="6">
    <location>
        <begin position="427"/>
        <end position="451"/>
    </location>
</feature>
<feature type="transmembrane region" description="Helical" evidence="6">
    <location>
        <begin position="220"/>
        <end position="239"/>
    </location>
</feature>
<feature type="transmembrane region" description="Helical" evidence="6">
    <location>
        <begin position="302"/>
        <end position="329"/>
    </location>
</feature>
<dbReference type="Proteomes" id="UP000027195">
    <property type="component" value="Unassembled WGS sequence"/>
</dbReference>
<feature type="transmembrane region" description="Helical" evidence="6">
    <location>
        <begin position="102"/>
        <end position="123"/>
    </location>
</feature>
<dbReference type="OrthoDB" id="6770063at2759"/>
<evidence type="ECO:0000256" key="1">
    <source>
        <dbReference type="ARBA" id="ARBA00004141"/>
    </source>
</evidence>
<evidence type="ECO:0000256" key="4">
    <source>
        <dbReference type="ARBA" id="ARBA00023136"/>
    </source>
</evidence>
<accession>A0A067M9E9</accession>
<evidence type="ECO:0000313" key="9">
    <source>
        <dbReference type="Proteomes" id="UP000027195"/>
    </source>
</evidence>